<sequence length="87" mass="9118">MSKWIIVGGYAVISVFLVVASWIVKVPGDPLITGPRLVQFAGAGVVLVAALTTVIDNGQLGKTVHKRGLATLGGVIWFIGIMIEFAV</sequence>
<keyword evidence="1" id="KW-0472">Membrane</keyword>
<organism evidence="2 3">
    <name type="scientific">Natronocalculus amylovorans</name>
    <dbReference type="NCBI Taxonomy" id="2917812"/>
    <lineage>
        <taxon>Archaea</taxon>
        <taxon>Methanobacteriati</taxon>
        <taxon>Methanobacteriota</taxon>
        <taxon>Stenosarchaea group</taxon>
        <taxon>Halobacteria</taxon>
        <taxon>Halobacteriales</taxon>
        <taxon>Haloferacaceae</taxon>
        <taxon>Natronocalculus</taxon>
    </lineage>
</organism>
<evidence type="ECO:0000313" key="2">
    <source>
        <dbReference type="EMBL" id="MCL9817751.1"/>
    </source>
</evidence>
<dbReference type="EMBL" id="JAKRVX010000005">
    <property type="protein sequence ID" value="MCL9817751.1"/>
    <property type="molecule type" value="Genomic_DNA"/>
</dbReference>
<feature type="transmembrane region" description="Helical" evidence="1">
    <location>
        <begin position="7"/>
        <end position="24"/>
    </location>
</feature>
<comment type="caution">
    <text evidence="2">The sequence shown here is derived from an EMBL/GenBank/DDBJ whole genome shotgun (WGS) entry which is preliminary data.</text>
</comment>
<proteinExistence type="predicted"/>
<reference evidence="2" key="2">
    <citation type="submission" date="2022-02" db="EMBL/GenBank/DDBJ databases">
        <authorList>
            <person name="Elcheninov A.G."/>
            <person name="Sorokin D.Y."/>
            <person name="Kublanov I.V."/>
        </authorList>
    </citation>
    <scope>NUCLEOTIDE SEQUENCE</scope>
    <source>
        <strain evidence="2">AArc-St2</strain>
    </source>
</reference>
<gene>
    <name evidence="2" type="ORF">AArcSt2_12435</name>
</gene>
<dbReference type="Proteomes" id="UP001203207">
    <property type="component" value="Unassembled WGS sequence"/>
</dbReference>
<keyword evidence="3" id="KW-1185">Reference proteome</keyword>
<reference evidence="2" key="1">
    <citation type="journal article" date="2022" name="Syst. Appl. Microbiol.">
        <title>Natronocalculus amylovorans gen. nov., sp. nov., and Natranaeroarchaeum aerophilus sp. nov., dominant culturable amylolytic natronoarchaea from hypersaline soda lakes in southwestern Siberia.</title>
        <authorList>
            <person name="Sorokin D.Y."/>
            <person name="Elcheninov A.G."/>
            <person name="Khizhniak T.V."/>
            <person name="Koenen M."/>
            <person name="Bale N.J."/>
            <person name="Damste J.S.S."/>
            <person name="Kublanov I.V."/>
        </authorList>
    </citation>
    <scope>NUCLEOTIDE SEQUENCE</scope>
    <source>
        <strain evidence="2">AArc-St2</strain>
    </source>
</reference>
<evidence type="ECO:0000256" key="1">
    <source>
        <dbReference type="SAM" id="Phobius"/>
    </source>
</evidence>
<keyword evidence="1" id="KW-1133">Transmembrane helix</keyword>
<name>A0AAE3K962_9EURY</name>
<protein>
    <submittedName>
        <fullName evidence="2">Uncharacterized protein</fullName>
    </submittedName>
</protein>
<feature type="transmembrane region" description="Helical" evidence="1">
    <location>
        <begin position="36"/>
        <end position="55"/>
    </location>
</feature>
<evidence type="ECO:0000313" key="3">
    <source>
        <dbReference type="Proteomes" id="UP001203207"/>
    </source>
</evidence>
<dbReference type="AlphaFoldDB" id="A0AAE3K962"/>
<feature type="transmembrane region" description="Helical" evidence="1">
    <location>
        <begin position="67"/>
        <end position="86"/>
    </location>
</feature>
<accession>A0AAE3K962</accession>
<keyword evidence="1" id="KW-0812">Transmembrane</keyword>
<dbReference type="RefSeq" id="WP_250585072.1">
    <property type="nucleotide sequence ID" value="NZ_JAKRVX010000005.1"/>
</dbReference>